<dbReference type="EMBL" id="LR796188">
    <property type="protein sequence ID" value="CAB4125274.1"/>
    <property type="molecule type" value="Genomic_DNA"/>
</dbReference>
<name>A0A6J5KS58_9CAUD</name>
<organism evidence="1">
    <name type="scientific">uncultured Caudovirales phage</name>
    <dbReference type="NCBI Taxonomy" id="2100421"/>
    <lineage>
        <taxon>Viruses</taxon>
        <taxon>Duplodnaviria</taxon>
        <taxon>Heunggongvirae</taxon>
        <taxon>Uroviricota</taxon>
        <taxon>Caudoviricetes</taxon>
        <taxon>Peduoviridae</taxon>
        <taxon>Maltschvirus</taxon>
        <taxon>Maltschvirus maltsch</taxon>
    </lineage>
</organism>
<proteinExistence type="predicted"/>
<protein>
    <submittedName>
        <fullName evidence="1">Uncharacterized protein</fullName>
    </submittedName>
</protein>
<accession>A0A6J5KS58</accession>
<sequence>MTRHEDLLKQVVGMLDRMDKEDVVELFDNILAEMSDDRLSNILSELKANFQNK</sequence>
<reference evidence="1" key="1">
    <citation type="submission" date="2020-04" db="EMBL/GenBank/DDBJ databases">
        <authorList>
            <person name="Chiriac C."/>
            <person name="Salcher M."/>
            <person name="Ghai R."/>
            <person name="Kavagutti S V."/>
        </authorList>
    </citation>
    <scope>NUCLEOTIDE SEQUENCE</scope>
</reference>
<gene>
    <name evidence="1" type="ORF">UFOVP54_98</name>
</gene>
<evidence type="ECO:0000313" key="1">
    <source>
        <dbReference type="EMBL" id="CAB4125274.1"/>
    </source>
</evidence>